<feature type="signal peptide" evidence="1">
    <location>
        <begin position="1"/>
        <end position="20"/>
    </location>
</feature>
<keyword evidence="3" id="KW-1185">Reference proteome</keyword>
<reference evidence="2" key="2">
    <citation type="submission" date="2020-08" db="EMBL/GenBank/DDBJ databases">
        <title>Draft Genome Sequence of Cumin Blight Pathogen Alternaria burnsii.</title>
        <authorList>
            <person name="Feng Z."/>
        </authorList>
    </citation>
    <scope>NUCLEOTIDE SEQUENCE</scope>
    <source>
        <strain evidence="2">CBS107.38</strain>
    </source>
</reference>
<evidence type="ECO:0000313" key="2">
    <source>
        <dbReference type="EMBL" id="KAF7672612.1"/>
    </source>
</evidence>
<dbReference type="EMBL" id="JAAABM010000015">
    <property type="protein sequence ID" value="KAF7672612.1"/>
    <property type="molecule type" value="Genomic_DNA"/>
</dbReference>
<keyword evidence="1" id="KW-0732">Signal</keyword>
<dbReference type="AlphaFoldDB" id="A0A8H7B0E7"/>
<dbReference type="Proteomes" id="UP000596902">
    <property type="component" value="Unassembled WGS sequence"/>
</dbReference>
<evidence type="ECO:0000313" key="3">
    <source>
        <dbReference type="Proteomes" id="UP000596902"/>
    </source>
</evidence>
<reference evidence="2" key="1">
    <citation type="submission" date="2020-01" db="EMBL/GenBank/DDBJ databases">
        <authorList>
            <person name="Feng Z.H.Z."/>
        </authorList>
    </citation>
    <scope>NUCLEOTIDE SEQUENCE</scope>
    <source>
        <strain evidence="2">CBS107.38</strain>
    </source>
</reference>
<evidence type="ECO:0000256" key="1">
    <source>
        <dbReference type="SAM" id="SignalP"/>
    </source>
</evidence>
<name>A0A8H7B0E7_9PLEO</name>
<accession>A0A8H7B0E7</accession>
<sequence length="73" mass="8376">MPWALAIFGSILYGKGLVRADVNDTMMTSYGTHMCNRCEKSVTMHVEDVSKISRWFGWGWKGEENFFVVPWGI</sequence>
<dbReference type="GeneID" id="62207338"/>
<proteinExistence type="predicted"/>
<dbReference type="RefSeq" id="XP_038782962.1">
    <property type="nucleotide sequence ID" value="XM_038934160.1"/>
</dbReference>
<protein>
    <submittedName>
        <fullName evidence="2">Uncharacterized protein</fullName>
    </submittedName>
</protein>
<comment type="caution">
    <text evidence="2">The sequence shown here is derived from an EMBL/GenBank/DDBJ whole genome shotgun (WGS) entry which is preliminary data.</text>
</comment>
<organism evidence="2 3">
    <name type="scientific">Alternaria burnsii</name>
    <dbReference type="NCBI Taxonomy" id="1187904"/>
    <lineage>
        <taxon>Eukaryota</taxon>
        <taxon>Fungi</taxon>
        <taxon>Dikarya</taxon>
        <taxon>Ascomycota</taxon>
        <taxon>Pezizomycotina</taxon>
        <taxon>Dothideomycetes</taxon>
        <taxon>Pleosporomycetidae</taxon>
        <taxon>Pleosporales</taxon>
        <taxon>Pleosporineae</taxon>
        <taxon>Pleosporaceae</taxon>
        <taxon>Alternaria</taxon>
        <taxon>Alternaria sect. Alternaria</taxon>
    </lineage>
</organism>
<feature type="chain" id="PRO_5034091841" evidence="1">
    <location>
        <begin position="21"/>
        <end position="73"/>
    </location>
</feature>
<gene>
    <name evidence="2" type="ORF">GT037_009113</name>
</gene>